<evidence type="ECO:0000313" key="22">
    <source>
        <dbReference type="EMBL" id="KAK7896845.1"/>
    </source>
</evidence>
<dbReference type="GO" id="GO:0033634">
    <property type="term" value="P:positive regulation of cell-cell adhesion mediated by integrin"/>
    <property type="evidence" value="ECO:0007669"/>
    <property type="project" value="TreeGrafter"/>
</dbReference>
<feature type="chain" id="PRO_5043698987" description="Podocalyxin" evidence="21">
    <location>
        <begin position="24"/>
        <end position="487"/>
    </location>
</feature>
<keyword evidence="12 21" id="KW-0732">Signal</keyword>
<keyword evidence="13" id="KW-0130">Cell adhesion</keyword>
<organism evidence="22 23">
    <name type="scientific">Mugilogobius chulae</name>
    <name type="common">yellowstripe goby</name>
    <dbReference type="NCBI Taxonomy" id="88201"/>
    <lineage>
        <taxon>Eukaryota</taxon>
        <taxon>Metazoa</taxon>
        <taxon>Chordata</taxon>
        <taxon>Craniata</taxon>
        <taxon>Vertebrata</taxon>
        <taxon>Euteleostomi</taxon>
        <taxon>Actinopterygii</taxon>
        <taxon>Neopterygii</taxon>
        <taxon>Teleostei</taxon>
        <taxon>Neoteleostei</taxon>
        <taxon>Acanthomorphata</taxon>
        <taxon>Gobiaria</taxon>
        <taxon>Gobiiformes</taxon>
        <taxon>Gobioidei</taxon>
        <taxon>Gobiidae</taxon>
        <taxon>Gobionellinae</taxon>
        <taxon>Mugilogobius</taxon>
    </lineage>
</organism>
<dbReference type="PANTHER" id="PTHR12067:SF5">
    <property type="entry name" value="PODOCALYXIN"/>
    <property type="match status" value="1"/>
</dbReference>
<name>A0AAW0NFV1_9GOBI</name>
<evidence type="ECO:0000256" key="5">
    <source>
        <dbReference type="ARBA" id="ARBA00004479"/>
    </source>
</evidence>
<comment type="similarity">
    <text evidence="8">Belongs to the podocalyxin family.</text>
</comment>
<evidence type="ECO:0000256" key="2">
    <source>
        <dbReference type="ARBA" id="ARBA00004221"/>
    </source>
</evidence>
<gene>
    <name evidence="22" type="ORF">WMY93_022170</name>
</gene>
<keyword evidence="23" id="KW-1185">Reference proteome</keyword>
<evidence type="ECO:0000256" key="13">
    <source>
        <dbReference type="ARBA" id="ARBA00022889"/>
    </source>
</evidence>
<evidence type="ECO:0000256" key="20">
    <source>
        <dbReference type="SAM" id="Phobius"/>
    </source>
</evidence>
<dbReference type="EMBL" id="JBBPFD010000015">
    <property type="protein sequence ID" value="KAK7896845.1"/>
    <property type="molecule type" value="Genomic_DNA"/>
</dbReference>
<evidence type="ECO:0000256" key="12">
    <source>
        <dbReference type="ARBA" id="ARBA00022729"/>
    </source>
</evidence>
<feature type="transmembrane region" description="Helical" evidence="20">
    <location>
        <begin position="388"/>
        <end position="409"/>
    </location>
</feature>
<proteinExistence type="inferred from homology"/>
<dbReference type="Pfam" id="PF06365">
    <property type="entry name" value="CD34_antigen"/>
    <property type="match status" value="1"/>
</dbReference>
<dbReference type="GO" id="GO:0022408">
    <property type="term" value="P:negative regulation of cell-cell adhesion"/>
    <property type="evidence" value="ECO:0007669"/>
    <property type="project" value="TreeGrafter"/>
</dbReference>
<dbReference type="InterPro" id="IPR017403">
    <property type="entry name" value="PODXL"/>
</dbReference>
<evidence type="ECO:0000256" key="7">
    <source>
        <dbReference type="ARBA" id="ARBA00004510"/>
    </source>
</evidence>
<dbReference type="GO" id="GO:0032534">
    <property type="term" value="P:regulation of microvillus assembly"/>
    <property type="evidence" value="ECO:0007669"/>
    <property type="project" value="TreeGrafter"/>
</dbReference>
<accession>A0AAW0NFV1</accession>
<dbReference type="GO" id="GO:0045121">
    <property type="term" value="C:membrane raft"/>
    <property type="evidence" value="ECO:0007669"/>
    <property type="project" value="UniProtKB-SubCell"/>
</dbReference>
<feature type="region of interest" description="Disordered" evidence="19">
    <location>
        <begin position="223"/>
        <end position="295"/>
    </location>
</feature>
<dbReference type="AlphaFoldDB" id="A0AAW0NFV1"/>
<feature type="compositionally biased region" description="Polar residues" evidence="19">
    <location>
        <begin position="98"/>
        <end position="108"/>
    </location>
</feature>
<comment type="caution">
    <text evidence="22">The sequence shown here is derived from an EMBL/GenBank/DDBJ whole genome shotgun (WGS) entry which is preliminary data.</text>
</comment>
<feature type="signal peptide" evidence="21">
    <location>
        <begin position="1"/>
        <end position="23"/>
    </location>
</feature>
<reference evidence="23" key="1">
    <citation type="submission" date="2024-04" db="EMBL/GenBank/DDBJ databases">
        <title>Salinicola lusitanus LLJ914,a marine bacterium isolated from the Okinawa Trough.</title>
        <authorList>
            <person name="Li J."/>
        </authorList>
    </citation>
    <scope>NUCLEOTIDE SEQUENCE [LARGE SCALE GENOMIC DNA]</scope>
</reference>
<dbReference type="PANTHER" id="PTHR12067">
    <property type="entry name" value="PODOCALYXIN"/>
    <property type="match status" value="1"/>
</dbReference>
<feature type="compositionally biased region" description="Polar residues" evidence="19">
    <location>
        <begin position="272"/>
        <end position="295"/>
    </location>
</feature>
<dbReference type="GO" id="GO:0031528">
    <property type="term" value="C:microvillus membrane"/>
    <property type="evidence" value="ECO:0007669"/>
    <property type="project" value="TreeGrafter"/>
</dbReference>
<dbReference type="GO" id="GO:0030027">
    <property type="term" value="C:lamellipodium"/>
    <property type="evidence" value="ECO:0007669"/>
    <property type="project" value="UniProtKB-SubCell"/>
</dbReference>
<dbReference type="Proteomes" id="UP001460270">
    <property type="component" value="Unassembled WGS sequence"/>
</dbReference>
<evidence type="ECO:0000256" key="19">
    <source>
        <dbReference type="SAM" id="MobiDB-lite"/>
    </source>
</evidence>
<evidence type="ECO:0000256" key="17">
    <source>
        <dbReference type="ARBA" id="ARBA00023273"/>
    </source>
</evidence>
<feature type="region of interest" description="Disordered" evidence="19">
    <location>
        <begin position="95"/>
        <end position="181"/>
    </location>
</feature>
<evidence type="ECO:0000256" key="15">
    <source>
        <dbReference type="ARBA" id="ARBA00023136"/>
    </source>
</evidence>
<evidence type="ECO:0000256" key="4">
    <source>
        <dbReference type="ARBA" id="ARBA00004466"/>
    </source>
</evidence>
<keyword evidence="14 20" id="KW-1133">Transmembrane helix</keyword>
<keyword evidence="16" id="KW-0325">Glycoprotein</keyword>
<dbReference type="GO" id="GO:0001726">
    <property type="term" value="C:ruffle"/>
    <property type="evidence" value="ECO:0007669"/>
    <property type="project" value="UniProtKB-SubCell"/>
</dbReference>
<evidence type="ECO:0000256" key="8">
    <source>
        <dbReference type="ARBA" id="ARBA00007029"/>
    </source>
</evidence>
<evidence type="ECO:0000256" key="3">
    <source>
        <dbReference type="ARBA" id="ARBA00004285"/>
    </source>
</evidence>
<feature type="compositionally biased region" description="Polar residues" evidence="19">
    <location>
        <begin position="239"/>
        <end position="249"/>
    </location>
</feature>
<sequence>MESKAKVSWFLLVLGCLVYRAYAEDSSSASPSTVAPPTAAPTTQAAVPVTSMIPTSAIATVKQITTAPPTTAAPTTNAPTTPPVVTVKPTTVAPVVETQKSSRPTSVEETLKLSGITTVSKTERPPESTSTKINAQEPTPSRSSHQEPAPSKSSDPQPTPVRTTEQSPLPQARSTAVVLSPPDIKTTVKDAVTPDNQGARVTLTVTNTPVATTKEPITITVTPKQDDKHAGTSAAVTVKPSSDNNQDVLKSTAPPRTTPAPHTPSKAPTAGTPATSRTDVVVPSTTEPRVQSTAQISTTVWTPGPAVITFLMRADSQPEYEDKLRRVLFSLCRRLTGSLDYGNCTLSFRDDKGKISVESAMITGEVNNKIVAQQLEDITKKPTDNRTLITILASCGALLIMIIILAVCASHHRKPYSETQQHLTDELQTVENGYHDNPTLEVMEVQAVESEKKMALNLNGGEFNDSWIVPMDNLQKEEGPDEEDTHL</sequence>
<evidence type="ECO:0000256" key="6">
    <source>
        <dbReference type="ARBA" id="ARBA00004486"/>
    </source>
</evidence>
<keyword evidence="11 20" id="KW-0812">Transmembrane</keyword>
<feature type="compositionally biased region" description="Polar residues" evidence="19">
    <location>
        <begin position="127"/>
        <end position="143"/>
    </location>
</feature>
<evidence type="ECO:0000256" key="18">
    <source>
        <dbReference type="ARBA" id="ARBA00031141"/>
    </source>
</evidence>
<evidence type="ECO:0000256" key="10">
    <source>
        <dbReference type="ARBA" id="ARBA00022475"/>
    </source>
</evidence>
<evidence type="ECO:0000256" key="9">
    <source>
        <dbReference type="ARBA" id="ARBA00017371"/>
    </source>
</evidence>
<dbReference type="GO" id="GO:0007155">
    <property type="term" value="P:cell adhesion"/>
    <property type="evidence" value="ECO:0007669"/>
    <property type="project" value="UniProtKB-KW"/>
</dbReference>
<keyword evidence="15 20" id="KW-0472">Membrane</keyword>
<dbReference type="InterPro" id="IPR013836">
    <property type="entry name" value="CD34/Podocalyxin"/>
</dbReference>
<feature type="compositionally biased region" description="Polar residues" evidence="19">
    <location>
        <begin position="151"/>
        <end position="174"/>
    </location>
</feature>
<keyword evidence="17" id="KW-0966">Cell projection</keyword>
<dbReference type="GO" id="GO:0016324">
    <property type="term" value="C:apical plasma membrane"/>
    <property type="evidence" value="ECO:0007669"/>
    <property type="project" value="UniProtKB-SubCell"/>
</dbReference>
<keyword evidence="10" id="KW-1003">Cell membrane</keyword>
<comment type="subcellular location">
    <subcellularLocation>
        <location evidence="2">Apical cell membrane</location>
    </subcellularLocation>
    <subcellularLocation>
        <location evidence="6">Cell projection</location>
        <location evidence="6">Filopodium</location>
    </subcellularLocation>
    <subcellularLocation>
        <location evidence="7">Cell projection</location>
        <location evidence="7">Lamellipodium</location>
    </subcellularLocation>
    <subcellularLocation>
        <location evidence="1">Cell projection</location>
        <location evidence="1">Microvillus</location>
    </subcellularLocation>
    <subcellularLocation>
        <location evidence="4">Cell projection</location>
        <location evidence="4">Ruffle</location>
    </subcellularLocation>
    <subcellularLocation>
        <location evidence="3">Membrane raft</location>
    </subcellularLocation>
    <subcellularLocation>
        <location evidence="5">Membrane</location>
        <topology evidence="5">Single-pass type I membrane protein</topology>
    </subcellularLocation>
</comment>
<evidence type="ECO:0000256" key="14">
    <source>
        <dbReference type="ARBA" id="ARBA00022989"/>
    </source>
</evidence>
<evidence type="ECO:0000313" key="23">
    <source>
        <dbReference type="Proteomes" id="UP001460270"/>
    </source>
</evidence>
<evidence type="ECO:0000256" key="16">
    <source>
        <dbReference type="ARBA" id="ARBA00023180"/>
    </source>
</evidence>
<evidence type="ECO:0000256" key="21">
    <source>
        <dbReference type="SAM" id="SignalP"/>
    </source>
</evidence>
<dbReference type="GO" id="GO:0030175">
    <property type="term" value="C:filopodium"/>
    <property type="evidence" value="ECO:0007669"/>
    <property type="project" value="UniProtKB-SubCell"/>
</dbReference>
<evidence type="ECO:0000256" key="11">
    <source>
        <dbReference type="ARBA" id="ARBA00022692"/>
    </source>
</evidence>
<evidence type="ECO:0000256" key="1">
    <source>
        <dbReference type="ARBA" id="ARBA00004105"/>
    </source>
</evidence>
<dbReference type="GO" id="GO:0016477">
    <property type="term" value="P:cell migration"/>
    <property type="evidence" value="ECO:0007669"/>
    <property type="project" value="InterPro"/>
</dbReference>
<protein>
    <recommendedName>
        <fullName evidence="9">Podocalyxin</fullName>
    </recommendedName>
    <alternativeName>
        <fullName evidence="18">Podocalyxin-like protein 1</fullName>
    </alternativeName>
</protein>